<comment type="caution">
    <text evidence="2">The sequence shown here is derived from an EMBL/GenBank/DDBJ whole genome shotgun (WGS) entry which is preliminary data.</text>
</comment>
<dbReference type="EMBL" id="CAJZ01000024">
    <property type="protein sequence ID" value="CCI82927.1"/>
    <property type="molecule type" value="Genomic_DNA"/>
</dbReference>
<organism evidence="2 5">
    <name type="scientific">Corynebacterium otitidis ATCC 51513</name>
    <dbReference type="NCBI Taxonomy" id="883169"/>
    <lineage>
        <taxon>Bacteria</taxon>
        <taxon>Bacillati</taxon>
        <taxon>Actinomycetota</taxon>
        <taxon>Actinomycetes</taxon>
        <taxon>Mycobacteriales</taxon>
        <taxon>Corynebacteriaceae</taxon>
        <taxon>Corynebacterium</taxon>
    </lineage>
</organism>
<keyword evidence="1" id="KW-0472">Membrane</keyword>
<dbReference type="Proteomes" id="UP000011016">
    <property type="component" value="Unassembled WGS sequence"/>
</dbReference>
<dbReference type="RefSeq" id="WP_004600258.1">
    <property type="nucleotide sequence ID" value="NZ_HF541865.1"/>
</dbReference>
<reference evidence="2 5" key="1">
    <citation type="journal article" date="2012" name="J. Bacteriol.">
        <title>Draft Genome Sequence of Turicella otitidis ATCC 51513, Isolated from Middle Ear Fluid from a Child with Otitis Media.</title>
        <authorList>
            <person name="Brinkrolf K."/>
            <person name="Schneider J."/>
            <person name="Knecht M."/>
            <person name="Ruckert C."/>
            <person name="Tauch A."/>
        </authorList>
    </citation>
    <scope>NUCLEOTIDE SEQUENCE [LARGE SCALE GENOMIC DNA]</scope>
    <source>
        <strain evidence="2 5">ATCC 51513</strain>
    </source>
</reference>
<feature type="transmembrane region" description="Helical" evidence="1">
    <location>
        <begin position="538"/>
        <end position="560"/>
    </location>
</feature>
<keyword evidence="1" id="KW-1133">Transmembrane helix</keyword>
<feature type="transmembrane region" description="Helical" evidence="1">
    <location>
        <begin position="12"/>
        <end position="34"/>
    </location>
</feature>
<feature type="transmembrane region" description="Helical" evidence="1">
    <location>
        <begin position="167"/>
        <end position="190"/>
    </location>
</feature>
<proteinExistence type="predicted"/>
<evidence type="ECO:0000313" key="5">
    <source>
        <dbReference type="Proteomes" id="UP000011016"/>
    </source>
</evidence>
<dbReference type="EMBL" id="AHAE01000021">
    <property type="protein sequence ID" value="EJZ82710.1"/>
    <property type="molecule type" value="Genomic_DNA"/>
</dbReference>
<accession>I7L806</accession>
<dbReference type="Proteomes" id="UP000006078">
    <property type="component" value="Unassembled WGS sequence"/>
</dbReference>
<feature type="transmembrane region" description="Helical" evidence="1">
    <location>
        <begin position="211"/>
        <end position="234"/>
    </location>
</feature>
<dbReference type="eggNOG" id="COG4652">
    <property type="taxonomic scope" value="Bacteria"/>
</dbReference>
<feature type="transmembrane region" description="Helical" evidence="1">
    <location>
        <begin position="581"/>
        <end position="602"/>
    </location>
</feature>
<gene>
    <name evidence="2" type="ORF">BN46_0177</name>
    <name evidence="3" type="ORF">HMPREF9719_00368</name>
</gene>
<reference evidence="3 4" key="2">
    <citation type="submission" date="2012-08" db="EMBL/GenBank/DDBJ databases">
        <title>The Genome Sequence of Turicella otitidis ATCC 51513.</title>
        <authorList>
            <consortium name="The Broad Institute Genome Sequencing Platform"/>
            <person name="Earl A."/>
            <person name="Ward D."/>
            <person name="Feldgarden M."/>
            <person name="Gevers D."/>
            <person name="Huys G."/>
            <person name="Walker B."/>
            <person name="Young S.K."/>
            <person name="Zeng Q."/>
            <person name="Gargeya S."/>
            <person name="Fitzgerald M."/>
            <person name="Haas B."/>
            <person name="Abouelleil A."/>
            <person name="Alvarado L."/>
            <person name="Arachchi H.M."/>
            <person name="Berlin A.M."/>
            <person name="Chapman S.B."/>
            <person name="Goldberg J."/>
            <person name="Griggs A."/>
            <person name="Gujja S."/>
            <person name="Hansen M."/>
            <person name="Howarth C."/>
            <person name="Imamovic A."/>
            <person name="Larimer J."/>
            <person name="McCowen C."/>
            <person name="Montmayeur A."/>
            <person name="Murphy C."/>
            <person name="Neiman D."/>
            <person name="Pearson M."/>
            <person name="Priest M."/>
            <person name="Roberts A."/>
            <person name="Saif S."/>
            <person name="Shea T."/>
            <person name="Sisk P."/>
            <person name="Sykes S."/>
            <person name="Wortman J."/>
            <person name="Nusbaum C."/>
            <person name="Birren B."/>
        </authorList>
    </citation>
    <scope>NUCLEOTIDE SEQUENCE [LARGE SCALE GENOMIC DNA]</scope>
    <source>
        <strain evidence="3 4">ATCC 51513</strain>
    </source>
</reference>
<feature type="transmembrane region" description="Helical" evidence="1">
    <location>
        <begin position="622"/>
        <end position="647"/>
    </location>
</feature>
<protein>
    <submittedName>
        <fullName evidence="2">Putative secreted protein</fullName>
    </submittedName>
</protein>
<keyword evidence="1" id="KW-0812">Transmembrane</keyword>
<feature type="transmembrane region" description="Helical" evidence="1">
    <location>
        <begin position="246"/>
        <end position="268"/>
    </location>
</feature>
<keyword evidence="4" id="KW-1185">Reference proteome</keyword>
<evidence type="ECO:0000313" key="3">
    <source>
        <dbReference type="EMBL" id="EJZ82710.1"/>
    </source>
</evidence>
<sequence length="656" mass="69156">MAAVALRSTTIPALTVTLAAGLAVLFGYWSAWILQSAEPLHADGAFQVRSLGDDASFDDVVGELDGIAAGAGETLTVEKNLPDTRVIYADSATAARWKEGGYPGLPPGEAVEVHELSELPFAEYRQTYYHSGGQQVFERYARALDERGIDYLEFGSQWLAYLLGQRAFGSLFSLAVFALAVVAFLATTVAAKREAVGALHGDSVATSVARIVAATPLPCWIFAAVATVAPPAWLAATGRGESLPDYLVAWVAMLAVFLAAAAAGLFAARIVLRAQAIPQLLRGKLATPVVVGSNLVVRGLSLVLVAGLVVEAGALGAEVARQREDKPAWQAVTDVYRFAITGARDDPSVDEAVPSLAAAVRELDAEGAVLFASATPNPDDEEELHYNWAAFERSLSPGPEGLGITDDDRAGGVILVSPAAGRQAAQWLIEEAAEEGFSPRVVEASGYSAFTWDAGQAEWLPSATLHEPPILVYPEGRLPNDEEILSAVSNGSLTITGEANAHRLATNPESGSLIEAVDPLAATWAGHHRTALTTLATLLAGLLTAVLILAGATVLCALAVRRAVIGRHRVYWLLGVPRTKPVAALVALEAIVAVVTAGYVLWSWRESRYLASVSDEFAHANVFHPAAVGLVAAVVVASSALWLAIVINRPRRERQA</sequence>
<dbReference type="HOGENOM" id="CLU_417922_0_0_11"/>
<name>I7L806_9CORY</name>
<dbReference type="AlphaFoldDB" id="I7L806"/>
<evidence type="ECO:0000313" key="2">
    <source>
        <dbReference type="EMBL" id="CCI82927.1"/>
    </source>
</evidence>
<dbReference type="OrthoDB" id="4394355at2"/>
<evidence type="ECO:0000313" key="4">
    <source>
        <dbReference type="Proteomes" id="UP000006078"/>
    </source>
</evidence>
<evidence type="ECO:0000256" key="1">
    <source>
        <dbReference type="SAM" id="Phobius"/>
    </source>
</evidence>